<comment type="caution">
    <text evidence="2">The sequence shown here is derived from an EMBL/GenBank/DDBJ whole genome shotgun (WGS) entry which is preliminary data.</text>
</comment>
<feature type="region of interest" description="Disordered" evidence="1">
    <location>
        <begin position="46"/>
        <end position="68"/>
    </location>
</feature>
<feature type="compositionally biased region" description="Acidic residues" evidence="1">
    <location>
        <begin position="16"/>
        <end position="25"/>
    </location>
</feature>
<sequence length="97" mass="10744">MRGEERQTDRELTCGDGDEGDGSDGGEERLLCILQSPRLVKIRGEREREMVGGGGGWEREMAGGGGGGERERWRVVVVVVREREREMAAGGGERRER</sequence>
<proteinExistence type="predicted"/>
<reference evidence="2 3" key="1">
    <citation type="submission" date="2022-03" db="EMBL/GenBank/DDBJ databases">
        <authorList>
            <person name="Macdonald S."/>
            <person name="Ahmed S."/>
            <person name="Newling K."/>
        </authorList>
    </citation>
    <scope>NUCLEOTIDE SEQUENCE [LARGE SCALE GENOMIC DNA]</scope>
</reference>
<evidence type="ECO:0000313" key="2">
    <source>
        <dbReference type="EMBL" id="CAH8389754.1"/>
    </source>
</evidence>
<accession>A0ABC8M0M1</accession>
<evidence type="ECO:0000256" key="1">
    <source>
        <dbReference type="SAM" id="MobiDB-lite"/>
    </source>
</evidence>
<dbReference type="Proteomes" id="UP001642260">
    <property type="component" value="Unassembled WGS sequence"/>
</dbReference>
<name>A0ABC8M0M1_ERUVS</name>
<gene>
    <name evidence="2" type="ORF">ERUC_LOCUS42237</name>
</gene>
<protein>
    <submittedName>
        <fullName evidence="2">Uncharacterized protein</fullName>
    </submittedName>
</protein>
<organism evidence="2 3">
    <name type="scientific">Eruca vesicaria subsp. sativa</name>
    <name type="common">Garden rocket</name>
    <name type="synonym">Eruca sativa</name>
    <dbReference type="NCBI Taxonomy" id="29727"/>
    <lineage>
        <taxon>Eukaryota</taxon>
        <taxon>Viridiplantae</taxon>
        <taxon>Streptophyta</taxon>
        <taxon>Embryophyta</taxon>
        <taxon>Tracheophyta</taxon>
        <taxon>Spermatophyta</taxon>
        <taxon>Magnoliopsida</taxon>
        <taxon>eudicotyledons</taxon>
        <taxon>Gunneridae</taxon>
        <taxon>Pentapetalae</taxon>
        <taxon>rosids</taxon>
        <taxon>malvids</taxon>
        <taxon>Brassicales</taxon>
        <taxon>Brassicaceae</taxon>
        <taxon>Brassiceae</taxon>
        <taxon>Eruca</taxon>
    </lineage>
</organism>
<feature type="region of interest" description="Disordered" evidence="1">
    <location>
        <begin position="1"/>
        <end position="28"/>
    </location>
</feature>
<keyword evidence="3" id="KW-1185">Reference proteome</keyword>
<evidence type="ECO:0000313" key="3">
    <source>
        <dbReference type="Proteomes" id="UP001642260"/>
    </source>
</evidence>
<feature type="compositionally biased region" description="Gly residues" evidence="1">
    <location>
        <begin position="51"/>
        <end position="67"/>
    </location>
</feature>
<feature type="compositionally biased region" description="Basic and acidic residues" evidence="1">
    <location>
        <begin position="1"/>
        <end position="13"/>
    </location>
</feature>
<dbReference type="EMBL" id="CAKOAT010852931">
    <property type="protein sequence ID" value="CAH8389754.1"/>
    <property type="molecule type" value="Genomic_DNA"/>
</dbReference>
<dbReference type="AlphaFoldDB" id="A0ABC8M0M1"/>